<dbReference type="STRING" id="667725.A0A0L0FQW7"/>
<keyword evidence="1" id="KW-0175">Coiled coil</keyword>
<name>A0A0L0FQW7_9EUKA</name>
<keyword evidence="4" id="KW-1185">Reference proteome</keyword>
<dbReference type="Proteomes" id="UP000054560">
    <property type="component" value="Unassembled WGS sequence"/>
</dbReference>
<organism evidence="3 4">
    <name type="scientific">Sphaeroforma arctica JP610</name>
    <dbReference type="NCBI Taxonomy" id="667725"/>
    <lineage>
        <taxon>Eukaryota</taxon>
        <taxon>Ichthyosporea</taxon>
        <taxon>Ichthyophonida</taxon>
        <taxon>Sphaeroforma</taxon>
    </lineage>
</organism>
<dbReference type="EMBL" id="KQ242348">
    <property type="protein sequence ID" value="KNC79197.1"/>
    <property type="molecule type" value="Genomic_DNA"/>
</dbReference>
<proteinExistence type="predicted"/>
<dbReference type="PANTHER" id="PTHR14145:SF1">
    <property type="entry name" value="26S PROTEASOME NON-ATPASE REGULATORY SUBUNIT 6"/>
    <property type="match status" value="1"/>
</dbReference>
<dbReference type="PANTHER" id="PTHR14145">
    <property type="entry name" value="26S PROTESOME SUBUNIT 6"/>
    <property type="match status" value="1"/>
</dbReference>
<reference evidence="3 4" key="1">
    <citation type="submission" date="2011-02" db="EMBL/GenBank/DDBJ databases">
        <title>The Genome Sequence of Sphaeroforma arctica JP610.</title>
        <authorList>
            <consortium name="The Broad Institute Genome Sequencing Platform"/>
            <person name="Russ C."/>
            <person name="Cuomo C."/>
            <person name="Young S.K."/>
            <person name="Zeng Q."/>
            <person name="Gargeya S."/>
            <person name="Alvarado L."/>
            <person name="Berlin A."/>
            <person name="Chapman S.B."/>
            <person name="Chen Z."/>
            <person name="Freedman E."/>
            <person name="Gellesch M."/>
            <person name="Goldberg J."/>
            <person name="Griggs A."/>
            <person name="Gujja S."/>
            <person name="Heilman E."/>
            <person name="Heiman D."/>
            <person name="Howarth C."/>
            <person name="Mehta T."/>
            <person name="Neiman D."/>
            <person name="Pearson M."/>
            <person name="Roberts A."/>
            <person name="Saif S."/>
            <person name="Shea T."/>
            <person name="Shenoy N."/>
            <person name="Sisk P."/>
            <person name="Stolte C."/>
            <person name="Sykes S."/>
            <person name="White J."/>
            <person name="Yandava C."/>
            <person name="Burger G."/>
            <person name="Gray M.W."/>
            <person name="Holland P.W.H."/>
            <person name="King N."/>
            <person name="Lang F.B.F."/>
            <person name="Roger A.J."/>
            <person name="Ruiz-Trillo I."/>
            <person name="Haas B."/>
            <person name="Nusbaum C."/>
            <person name="Birren B."/>
        </authorList>
    </citation>
    <scope>NUCLEOTIDE SEQUENCE [LARGE SCALE GENOMIC DNA]</scope>
    <source>
        <strain evidence="3 4">JP610</strain>
    </source>
</reference>
<dbReference type="InterPro" id="IPR045135">
    <property type="entry name" value="Rpn7_N"/>
</dbReference>
<protein>
    <recommendedName>
        <fullName evidence="2">26S proteasome regulatory subunit Rpn7 N-terminal domain-containing protein</fullName>
    </recommendedName>
</protein>
<dbReference type="GeneID" id="25908900"/>
<sequence>MMSGAPVEDEGAEKIPKMYLAQCVFELQNASTLNLTSDEIQKNKDSIMTDIKESKMAPFYESVGAQLGWEVDTKVLKEYQEDNEANVKKLQLTLEDAVENLGETEIREANLAIAEHYSRIGDWPASDCKRVLIVSRGNRARSTEVPAIPPANSEAMNDGALIVQILDSGVSTQSDSDAKLKPFSVKTF</sequence>
<evidence type="ECO:0000313" key="3">
    <source>
        <dbReference type="EMBL" id="KNC79197.1"/>
    </source>
</evidence>
<dbReference type="AlphaFoldDB" id="A0A0L0FQW7"/>
<dbReference type="OrthoDB" id="1452at2759"/>
<evidence type="ECO:0000313" key="4">
    <source>
        <dbReference type="Proteomes" id="UP000054560"/>
    </source>
</evidence>
<feature type="domain" description="26S proteasome regulatory subunit Rpn7 N-terminal" evidence="2">
    <location>
        <begin position="72"/>
        <end position="123"/>
    </location>
</feature>
<dbReference type="GO" id="GO:0043161">
    <property type="term" value="P:proteasome-mediated ubiquitin-dependent protein catabolic process"/>
    <property type="evidence" value="ECO:0007669"/>
    <property type="project" value="TreeGrafter"/>
</dbReference>
<evidence type="ECO:0000256" key="1">
    <source>
        <dbReference type="SAM" id="Coils"/>
    </source>
</evidence>
<dbReference type="InterPro" id="IPR019585">
    <property type="entry name" value="Rpn7/CSN1"/>
</dbReference>
<dbReference type="Gene3D" id="1.25.40.570">
    <property type="match status" value="1"/>
</dbReference>
<evidence type="ECO:0000259" key="2">
    <source>
        <dbReference type="Pfam" id="PF10602"/>
    </source>
</evidence>
<feature type="coiled-coil region" evidence="1">
    <location>
        <begin position="80"/>
        <end position="107"/>
    </location>
</feature>
<dbReference type="eggNOG" id="KOG0687">
    <property type="taxonomic scope" value="Eukaryota"/>
</dbReference>
<gene>
    <name evidence="3" type="ORF">SARC_08396</name>
</gene>
<dbReference type="RefSeq" id="XP_014153099.1">
    <property type="nucleotide sequence ID" value="XM_014297624.1"/>
</dbReference>
<accession>A0A0L0FQW7</accession>
<dbReference type="Pfam" id="PF10602">
    <property type="entry name" value="RPN7"/>
    <property type="match status" value="1"/>
</dbReference>